<dbReference type="PANTHER" id="PTHR13325">
    <property type="entry name" value="PROTEASE M50 MEMBRANE-BOUND TRANSCRIPTION FACTOR SITE 2 PROTEASE"/>
    <property type="match status" value="1"/>
</dbReference>
<evidence type="ECO:0000256" key="4">
    <source>
        <dbReference type="ARBA" id="ARBA00022692"/>
    </source>
</evidence>
<dbReference type="GO" id="GO:0031293">
    <property type="term" value="P:membrane protein intracellular domain proteolysis"/>
    <property type="evidence" value="ECO:0007669"/>
    <property type="project" value="TreeGrafter"/>
</dbReference>
<evidence type="ECO:0000256" key="2">
    <source>
        <dbReference type="ARBA" id="ARBA00004127"/>
    </source>
</evidence>
<dbReference type="GO" id="GO:0004222">
    <property type="term" value="F:metalloendopeptidase activity"/>
    <property type="evidence" value="ECO:0007669"/>
    <property type="project" value="InterPro"/>
</dbReference>
<feature type="transmembrane region" description="Helical" evidence="7">
    <location>
        <begin position="256"/>
        <end position="278"/>
    </location>
</feature>
<evidence type="ECO:0000256" key="3">
    <source>
        <dbReference type="ARBA" id="ARBA00007931"/>
    </source>
</evidence>
<dbReference type="AlphaFoldDB" id="A0A418NUZ0"/>
<organism evidence="9 10">
    <name type="scientific">Aurantiacibacter zhengii</name>
    <dbReference type="NCBI Taxonomy" id="2307003"/>
    <lineage>
        <taxon>Bacteria</taxon>
        <taxon>Pseudomonadati</taxon>
        <taxon>Pseudomonadota</taxon>
        <taxon>Alphaproteobacteria</taxon>
        <taxon>Sphingomonadales</taxon>
        <taxon>Erythrobacteraceae</taxon>
        <taxon>Aurantiacibacter</taxon>
    </lineage>
</organism>
<feature type="transmembrane region" description="Helical" evidence="7">
    <location>
        <begin position="428"/>
        <end position="447"/>
    </location>
</feature>
<dbReference type="Gene3D" id="2.40.50.100">
    <property type="match status" value="1"/>
</dbReference>
<dbReference type="SUPFAM" id="SSF111369">
    <property type="entry name" value="HlyD-like secretion proteins"/>
    <property type="match status" value="1"/>
</dbReference>
<keyword evidence="10" id="KW-1185">Reference proteome</keyword>
<evidence type="ECO:0000259" key="8">
    <source>
        <dbReference type="Pfam" id="PF02163"/>
    </source>
</evidence>
<dbReference type="InterPro" id="IPR008915">
    <property type="entry name" value="Peptidase_M50"/>
</dbReference>
<dbReference type="Gene3D" id="1.10.287.470">
    <property type="entry name" value="Helix hairpin bin"/>
    <property type="match status" value="1"/>
</dbReference>
<dbReference type="GO" id="GO:0012505">
    <property type="term" value="C:endomembrane system"/>
    <property type="evidence" value="ECO:0007669"/>
    <property type="project" value="UniProtKB-SubCell"/>
</dbReference>
<dbReference type="Gene3D" id="1.10.10.1150">
    <property type="entry name" value="Coenzyme PQQ synthesis protein D (PqqD)"/>
    <property type="match status" value="1"/>
</dbReference>
<dbReference type="OrthoDB" id="9806939at2"/>
<dbReference type="GO" id="GO:0016020">
    <property type="term" value="C:membrane"/>
    <property type="evidence" value="ECO:0007669"/>
    <property type="project" value="InterPro"/>
</dbReference>
<dbReference type="RefSeq" id="WP_119585429.1">
    <property type="nucleotide sequence ID" value="NZ_CAWODQ010000012.1"/>
</dbReference>
<name>A0A418NUZ0_9SPHN</name>
<sequence length="717" mass="80224">MANPFQSASWFNVAHLKPRLRSHVRVRRHVYRKEVWYVLDDGAAGRGHRFPRGAYLLIGKLDGTSTVNALWEGLVDRLGEDAPTQDEIITALGQLHAADLLSTDVTPETAELFKRRKKQRRQVWMQNLKSPMSFRIPLIDPDAFLNRTINWIRPVFGWPGLVLWLAVVLPAILLAGQHYDELTGNLWDRVLATDNLLIMLLVYPVVKAAHELGHGYVAKANGREIREMGIMLLVMFPVPYVEASSAAALKDKWQRALIGAAGMIVEVFIAALAMFAWVLLEPGFARAVAFNTMVVAGISTLLVNGNPLLRFDGYYILADLIEIPNLASRSNKYWSHLIDKYVFRTHSNKPYAATRGEKWWFVFYAPAAFVARMVMMIGIALMVAEKFFIVGVLIALWTIWSGLGLPIWKMFAHVFTSPQLHRNRRRAVQWSMGAVAAGVMMLFVVPAPHHANTQGVVWLPEDAQVRARGDGTIVAIPAREGQQVEPGELLVETAHPILEAEVERLGWRMAELRHEADAQLRRDRVEREVSTLQLQEVGERLAVGRQRLGELDLHAGVSGQFVLAAGPAADMPGRFVKNGDLIGYVTPGHADMARIAVSQDDFELIRGHLNGVKFRLANRPGETFESAIIRAVPGATHELPSPALASSNGGPFPLDPRDQQGRTALQRVFLYDIALPPELADVPFGTRVHVRFQLDWEPLGWQITRRLRQVLLSRFDA</sequence>
<keyword evidence="4 7" id="KW-0812">Transmembrane</keyword>
<evidence type="ECO:0000256" key="5">
    <source>
        <dbReference type="ARBA" id="ARBA00022989"/>
    </source>
</evidence>
<proteinExistence type="inferred from homology"/>
<gene>
    <name evidence="9" type="ORF">D2V07_05145</name>
</gene>
<dbReference type="Proteomes" id="UP000286576">
    <property type="component" value="Unassembled WGS sequence"/>
</dbReference>
<feature type="domain" description="Peptidase M50" evidence="8">
    <location>
        <begin position="205"/>
        <end position="302"/>
    </location>
</feature>
<evidence type="ECO:0000256" key="6">
    <source>
        <dbReference type="ARBA" id="ARBA00023136"/>
    </source>
</evidence>
<feature type="transmembrane region" description="Helical" evidence="7">
    <location>
        <begin position="155"/>
        <end position="174"/>
    </location>
</feature>
<keyword evidence="5 7" id="KW-1133">Transmembrane helix</keyword>
<dbReference type="EMBL" id="QXFL01000002">
    <property type="protein sequence ID" value="RIV87725.1"/>
    <property type="molecule type" value="Genomic_DNA"/>
</dbReference>
<evidence type="ECO:0000256" key="7">
    <source>
        <dbReference type="SAM" id="Phobius"/>
    </source>
</evidence>
<dbReference type="PANTHER" id="PTHR13325:SF3">
    <property type="entry name" value="MEMBRANE-BOUND TRANSCRIPTION FACTOR SITE-2 PROTEASE"/>
    <property type="match status" value="1"/>
</dbReference>
<comment type="cofactor">
    <cofactor evidence="1">
        <name>Zn(2+)</name>
        <dbReference type="ChEBI" id="CHEBI:29105"/>
    </cofactor>
</comment>
<comment type="similarity">
    <text evidence="3">Belongs to the peptidase M50B family.</text>
</comment>
<accession>A0A418NUZ0</accession>
<evidence type="ECO:0000313" key="9">
    <source>
        <dbReference type="EMBL" id="RIV87725.1"/>
    </source>
</evidence>
<comment type="caution">
    <text evidence="9">The sequence shown here is derived from an EMBL/GenBank/DDBJ whole genome shotgun (WGS) entry which is preliminary data.</text>
</comment>
<dbReference type="GO" id="GO:0005737">
    <property type="term" value="C:cytoplasm"/>
    <property type="evidence" value="ECO:0007669"/>
    <property type="project" value="TreeGrafter"/>
</dbReference>
<reference evidence="9 10" key="1">
    <citation type="submission" date="2018-08" db="EMBL/GenBank/DDBJ databases">
        <title>Erythrobacter zhengii sp.nov., a bacterium isolated from deep-sea sediment.</title>
        <authorList>
            <person name="Fang C."/>
            <person name="Wu Y.-H."/>
            <person name="Sun C."/>
            <person name="Wang H."/>
            <person name="Cheng H."/>
            <person name="Meng F.-X."/>
            <person name="Wang C.-S."/>
            <person name="Xu X.-W."/>
        </authorList>
    </citation>
    <scope>NUCLEOTIDE SEQUENCE [LARGE SCALE GENOMIC DNA]</scope>
    <source>
        <strain evidence="9 10">V18</strain>
    </source>
</reference>
<feature type="transmembrane region" description="Helical" evidence="7">
    <location>
        <begin position="284"/>
        <end position="303"/>
    </location>
</feature>
<protein>
    <submittedName>
        <fullName evidence="9">Peptidase M50</fullName>
    </submittedName>
</protein>
<dbReference type="Pfam" id="PF02163">
    <property type="entry name" value="Peptidase_M50"/>
    <property type="match status" value="1"/>
</dbReference>
<evidence type="ECO:0000313" key="10">
    <source>
        <dbReference type="Proteomes" id="UP000286576"/>
    </source>
</evidence>
<comment type="subcellular location">
    <subcellularLocation>
        <location evidence="2">Endomembrane system</location>
        <topology evidence="2">Multi-pass membrane protein</topology>
    </subcellularLocation>
</comment>
<keyword evidence="6 7" id="KW-0472">Membrane</keyword>
<feature type="transmembrane region" description="Helical" evidence="7">
    <location>
        <begin position="359"/>
        <end position="381"/>
    </location>
</feature>
<feature type="transmembrane region" description="Helical" evidence="7">
    <location>
        <begin position="387"/>
        <end position="408"/>
    </location>
</feature>
<dbReference type="InterPro" id="IPR001193">
    <property type="entry name" value="MBTPS2"/>
</dbReference>
<evidence type="ECO:0000256" key="1">
    <source>
        <dbReference type="ARBA" id="ARBA00001947"/>
    </source>
</evidence>
<dbReference type="InterPro" id="IPR041881">
    <property type="entry name" value="PqqD_sf"/>
</dbReference>